<evidence type="ECO:0000313" key="2">
    <source>
        <dbReference type="EMBL" id="PPJ56492.1"/>
    </source>
</evidence>
<dbReference type="EMBL" id="PNEN01000517">
    <property type="protein sequence ID" value="PPJ56492.1"/>
    <property type="molecule type" value="Genomic_DNA"/>
</dbReference>
<gene>
    <name evidence="2" type="ORF">CBER1_07623</name>
</gene>
<protein>
    <recommendedName>
        <fullName evidence="4">Hydrophobin</fullName>
    </recommendedName>
</protein>
<dbReference type="AlphaFoldDB" id="A0A2S6C9S4"/>
<name>A0A2S6C9S4_9PEZI</name>
<evidence type="ECO:0000256" key="1">
    <source>
        <dbReference type="SAM" id="SignalP"/>
    </source>
</evidence>
<accession>A0A2S6C9S4</accession>
<reference evidence="3" key="1">
    <citation type="journal article" date="2017" name="bioRxiv">
        <title>Conservation of a gene cluster reveals novel cercosporin biosynthetic mechanisms and extends production to the genus Colletotrichum.</title>
        <authorList>
            <person name="de Jonge R."/>
            <person name="Ebert M.K."/>
            <person name="Huitt-Roehl C.R."/>
            <person name="Pal P."/>
            <person name="Suttle J.C."/>
            <person name="Spanner R.E."/>
            <person name="Neubauer J.D."/>
            <person name="Jurick W.M.II."/>
            <person name="Stott K.A."/>
            <person name="Secor G.A."/>
            <person name="Thomma B.P.H.J."/>
            <person name="Van de Peer Y."/>
            <person name="Townsend C.A."/>
            <person name="Bolton M.D."/>
        </authorList>
    </citation>
    <scope>NUCLEOTIDE SEQUENCE [LARGE SCALE GENOMIC DNA]</scope>
    <source>
        <strain evidence="3">CBS538.71</strain>
    </source>
</reference>
<sequence>MQFTTTAIIAAFAAIAAAAPGGGYGGGCQTGNCGGGYGGGYGGNGQLCCYRGQTQQCWAAGTPGYPGVDHPDVDVYSNCNGNDITGLIPVSLCDNLNGAQIVPVNLQLLNFGQTSGGNVAGGNSGNH</sequence>
<proteinExistence type="predicted"/>
<feature type="signal peptide" evidence="1">
    <location>
        <begin position="1"/>
        <end position="18"/>
    </location>
</feature>
<evidence type="ECO:0000313" key="3">
    <source>
        <dbReference type="Proteomes" id="UP000237631"/>
    </source>
</evidence>
<comment type="caution">
    <text evidence="2">The sequence shown here is derived from an EMBL/GenBank/DDBJ whole genome shotgun (WGS) entry which is preliminary data.</text>
</comment>
<feature type="chain" id="PRO_5015478029" description="Hydrophobin" evidence="1">
    <location>
        <begin position="19"/>
        <end position="127"/>
    </location>
</feature>
<keyword evidence="3" id="KW-1185">Reference proteome</keyword>
<dbReference type="Proteomes" id="UP000237631">
    <property type="component" value="Unassembled WGS sequence"/>
</dbReference>
<organism evidence="2 3">
    <name type="scientific">Cercospora berteroae</name>
    <dbReference type="NCBI Taxonomy" id="357750"/>
    <lineage>
        <taxon>Eukaryota</taxon>
        <taxon>Fungi</taxon>
        <taxon>Dikarya</taxon>
        <taxon>Ascomycota</taxon>
        <taxon>Pezizomycotina</taxon>
        <taxon>Dothideomycetes</taxon>
        <taxon>Dothideomycetidae</taxon>
        <taxon>Mycosphaerellales</taxon>
        <taxon>Mycosphaerellaceae</taxon>
        <taxon>Cercospora</taxon>
    </lineage>
</organism>
<evidence type="ECO:0008006" key="4">
    <source>
        <dbReference type="Google" id="ProtNLM"/>
    </source>
</evidence>
<dbReference type="OrthoDB" id="3650617at2759"/>
<keyword evidence="1" id="KW-0732">Signal</keyword>